<dbReference type="GO" id="GO:0019133">
    <property type="term" value="F:choline monooxygenase activity"/>
    <property type="evidence" value="ECO:0007669"/>
    <property type="project" value="UniProtKB-EC"/>
</dbReference>
<dbReference type="GO" id="GO:0019285">
    <property type="term" value="P:glycine betaine biosynthetic process from choline"/>
    <property type="evidence" value="ECO:0007669"/>
    <property type="project" value="UniProtKB-UniPathway"/>
</dbReference>
<dbReference type="Proteomes" id="UP000095038">
    <property type="component" value="Unassembled WGS sequence"/>
</dbReference>
<dbReference type="Pfam" id="PF00848">
    <property type="entry name" value="Ring_hydroxyl_A"/>
    <property type="match status" value="1"/>
</dbReference>
<name>A0A1D2V9N2_9ASCO</name>
<comment type="function">
    <text evidence="1">Catalyzes the first step of the osmoprotectant glycine betaine synthesis.</text>
</comment>
<dbReference type="InterPro" id="IPR001663">
    <property type="entry name" value="Rng_hydr_dOase-A"/>
</dbReference>
<dbReference type="AlphaFoldDB" id="A0A1D2V9N2"/>
<dbReference type="SUPFAM" id="SSF55961">
    <property type="entry name" value="Bet v1-like"/>
    <property type="match status" value="1"/>
</dbReference>
<dbReference type="GeneID" id="30963390"/>
<dbReference type="CDD" id="cd00680">
    <property type="entry name" value="RHO_alpha_C"/>
    <property type="match status" value="1"/>
</dbReference>
<evidence type="ECO:0000256" key="1">
    <source>
        <dbReference type="ARBA" id="ARBA00002149"/>
    </source>
</evidence>
<dbReference type="EC" id="1.14.15.7" evidence="4"/>
<dbReference type="InParanoid" id="A0A1D2V9N2"/>
<dbReference type="InterPro" id="IPR036922">
    <property type="entry name" value="Rieske_2Fe-2S_sf"/>
</dbReference>
<dbReference type="Gene3D" id="3.90.380.10">
    <property type="entry name" value="Naphthalene 1,2-dioxygenase Alpha Subunit, Chain A, domain 1"/>
    <property type="match status" value="2"/>
</dbReference>
<sequence>TLPASWYTSDKIVEIINKEVLHKEWLYLAPITRFFKENDETYVQYCYGNKPFFILSKYTAQDTFIDGYLGDYQQQVMPYSHNKDLLNEKLQALSKISTHVTKTGLVFINYQQSPKSTFSDHFGKELDPLINSVDFTKLKHKRTLTYKANYNVLTFLDGYQECLHCDYTHPGLSRNYNMNSYKVDNYKNFSHHLTCSKTNILKTEGDGLFLYFFPISTLSIYAGGMNCFRVIPIDRKTSRMEIDYYFNDDNLQSKLSDDLIEKEFENYFKFTRQVQIEDLDLCEATQENLEHGFYKGGFLNPEKESGVIFYQDLIRDRV</sequence>
<evidence type="ECO:0000256" key="2">
    <source>
        <dbReference type="ARBA" id="ARBA00004866"/>
    </source>
</evidence>
<dbReference type="GO" id="GO:0051537">
    <property type="term" value="F:2 iron, 2 sulfur cluster binding"/>
    <property type="evidence" value="ECO:0007669"/>
    <property type="project" value="InterPro"/>
</dbReference>
<evidence type="ECO:0000256" key="4">
    <source>
        <dbReference type="ARBA" id="ARBA00012763"/>
    </source>
</evidence>
<evidence type="ECO:0000313" key="10">
    <source>
        <dbReference type="Proteomes" id="UP000095038"/>
    </source>
</evidence>
<organism evidence="9 10">
    <name type="scientific">Ascoidea rubescens DSM 1968</name>
    <dbReference type="NCBI Taxonomy" id="1344418"/>
    <lineage>
        <taxon>Eukaryota</taxon>
        <taxon>Fungi</taxon>
        <taxon>Dikarya</taxon>
        <taxon>Ascomycota</taxon>
        <taxon>Saccharomycotina</taxon>
        <taxon>Saccharomycetes</taxon>
        <taxon>Ascoideaceae</taxon>
        <taxon>Ascoidea</taxon>
    </lineage>
</organism>
<evidence type="ECO:0000259" key="8">
    <source>
        <dbReference type="Pfam" id="PF00848"/>
    </source>
</evidence>
<keyword evidence="7" id="KW-0812">Transmembrane</keyword>
<feature type="non-terminal residue" evidence="9">
    <location>
        <position position="1"/>
    </location>
</feature>
<dbReference type="STRING" id="1344418.A0A1D2V9N2"/>
<keyword evidence="7" id="KW-0472">Membrane</keyword>
<evidence type="ECO:0000313" key="9">
    <source>
        <dbReference type="EMBL" id="ODV58245.1"/>
    </source>
</evidence>
<dbReference type="RefSeq" id="XP_020044552.1">
    <property type="nucleotide sequence ID" value="XM_020189754.1"/>
</dbReference>
<reference evidence="10" key="1">
    <citation type="submission" date="2016-05" db="EMBL/GenBank/DDBJ databases">
        <title>Comparative genomics of biotechnologically important yeasts.</title>
        <authorList>
            <consortium name="DOE Joint Genome Institute"/>
            <person name="Riley R."/>
            <person name="Haridas S."/>
            <person name="Wolfe K.H."/>
            <person name="Lopes M.R."/>
            <person name="Hittinger C.T."/>
            <person name="Goker M."/>
            <person name="Salamov A."/>
            <person name="Wisecaver J."/>
            <person name="Long T.M."/>
            <person name="Aerts A.L."/>
            <person name="Barry K."/>
            <person name="Choi C."/>
            <person name="Clum A."/>
            <person name="Coughlan A.Y."/>
            <person name="Deshpande S."/>
            <person name="Douglass A.P."/>
            <person name="Hanson S.J."/>
            <person name="Klenk H.-P."/>
            <person name="Labutti K."/>
            <person name="Lapidus A."/>
            <person name="Lindquist E."/>
            <person name="Lipzen A."/>
            <person name="Meier-Kolthoff J.P."/>
            <person name="Ohm R.A."/>
            <person name="Otillar R.P."/>
            <person name="Pangilinan J."/>
            <person name="Peng Y."/>
            <person name="Rokas A."/>
            <person name="Rosa C.A."/>
            <person name="Scheuner C."/>
            <person name="Sibirny A.A."/>
            <person name="Slot J.C."/>
            <person name="Stielow J.B."/>
            <person name="Sun H."/>
            <person name="Kurtzman C.P."/>
            <person name="Blackwell M."/>
            <person name="Grigoriev I.V."/>
            <person name="Jeffries T.W."/>
        </authorList>
    </citation>
    <scope>NUCLEOTIDE SEQUENCE [LARGE SCALE GENOMIC DNA]</scope>
    <source>
        <strain evidence="10">DSM 1968</strain>
    </source>
</reference>
<dbReference type="UniPathway" id="UPA00529">
    <property type="reaction ID" value="UER00430"/>
</dbReference>
<dbReference type="InterPro" id="IPR015879">
    <property type="entry name" value="Ring_hydroxy_dOase_asu_C_dom"/>
</dbReference>
<gene>
    <name evidence="9" type="ORF">ASCRUDRAFT_22743</name>
</gene>
<keyword evidence="7" id="KW-1133">Transmembrane helix</keyword>
<accession>A0A1D2V9N2</accession>
<evidence type="ECO:0000256" key="7">
    <source>
        <dbReference type="SAM" id="Phobius"/>
    </source>
</evidence>
<evidence type="ECO:0000256" key="5">
    <source>
        <dbReference type="ARBA" id="ARBA00014931"/>
    </source>
</evidence>
<proteinExistence type="inferred from homology"/>
<feature type="domain" description="Aromatic-ring-hydroxylating dioxygenase alpha subunit C-terminal" evidence="8">
    <location>
        <begin position="137"/>
        <end position="318"/>
    </location>
</feature>
<evidence type="ECO:0000256" key="3">
    <source>
        <dbReference type="ARBA" id="ARBA00010848"/>
    </source>
</evidence>
<protein>
    <recommendedName>
        <fullName evidence="5">Choline monooxygenase, chloroplastic</fullName>
        <ecNumber evidence="4">1.14.15.7</ecNumber>
    </recommendedName>
</protein>
<comment type="catalytic activity">
    <reaction evidence="6">
        <text>choline + 2 reduced [2Fe-2S]-[ferredoxin] + O2 + 2 H(+) = betaine aldehyde hydrate + 2 oxidized [2Fe-2S]-[ferredoxin] + H2O</text>
        <dbReference type="Rhea" id="RHEA:17769"/>
        <dbReference type="Rhea" id="RHEA-COMP:10000"/>
        <dbReference type="Rhea" id="RHEA-COMP:10001"/>
        <dbReference type="ChEBI" id="CHEBI:15354"/>
        <dbReference type="ChEBI" id="CHEBI:15377"/>
        <dbReference type="ChEBI" id="CHEBI:15378"/>
        <dbReference type="ChEBI" id="CHEBI:15379"/>
        <dbReference type="ChEBI" id="CHEBI:15870"/>
        <dbReference type="ChEBI" id="CHEBI:33737"/>
        <dbReference type="ChEBI" id="CHEBI:33738"/>
        <dbReference type="EC" id="1.14.15.7"/>
    </reaction>
</comment>
<evidence type="ECO:0000256" key="6">
    <source>
        <dbReference type="ARBA" id="ARBA00049097"/>
    </source>
</evidence>
<dbReference type="OrthoDB" id="426882at2759"/>
<dbReference type="PANTHER" id="PTHR43756:SF3">
    <property type="entry name" value="CHOLINE MONOOXYGENASE, CHLOROPLASTIC"/>
    <property type="match status" value="1"/>
</dbReference>
<dbReference type="EMBL" id="KV454494">
    <property type="protein sequence ID" value="ODV58245.1"/>
    <property type="molecule type" value="Genomic_DNA"/>
</dbReference>
<comment type="similarity">
    <text evidence="3">Belongs to the choline monooxygenase family.</text>
</comment>
<dbReference type="GO" id="GO:0005506">
    <property type="term" value="F:iron ion binding"/>
    <property type="evidence" value="ECO:0007669"/>
    <property type="project" value="InterPro"/>
</dbReference>
<dbReference type="Gene3D" id="2.102.10.10">
    <property type="entry name" value="Rieske [2Fe-2S] iron-sulphur domain"/>
    <property type="match status" value="1"/>
</dbReference>
<feature type="non-terminal residue" evidence="9">
    <location>
        <position position="318"/>
    </location>
</feature>
<keyword evidence="10" id="KW-1185">Reference proteome</keyword>
<dbReference type="PANTHER" id="PTHR43756">
    <property type="entry name" value="CHOLINE MONOOXYGENASE, CHLOROPLASTIC"/>
    <property type="match status" value="1"/>
</dbReference>
<feature type="transmembrane region" description="Helical" evidence="7">
    <location>
        <begin position="208"/>
        <end position="231"/>
    </location>
</feature>
<comment type="pathway">
    <text evidence="2">Amine and polyamine biosynthesis; betaine biosynthesis via choline pathway; betaine aldehyde from choline (monooxygenase route): step 1/1.</text>
</comment>